<organism evidence="10">
    <name type="scientific">Diabrotica virgifera virgifera</name>
    <name type="common">western corn rootworm</name>
    <dbReference type="NCBI Taxonomy" id="50390"/>
    <lineage>
        <taxon>Eukaryota</taxon>
        <taxon>Metazoa</taxon>
        <taxon>Ecdysozoa</taxon>
        <taxon>Arthropoda</taxon>
        <taxon>Hexapoda</taxon>
        <taxon>Insecta</taxon>
        <taxon>Pterygota</taxon>
        <taxon>Neoptera</taxon>
        <taxon>Endopterygota</taxon>
        <taxon>Coleoptera</taxon>
        <taxon>Polyphaga</taxon>
        <taxon>Cucujiformia</taxon>
        <taxon>Chrysomeloidea</taxon>
        <taxon>Chrysomelidae</taxon>
        <taxon>Galerucinae</taxon>
        <taxon>Diabroticina</taxon>
        <taxon>Diabroticites</taxon>
        <taxon>Diabrotica</taxon>
    </lineage>
</organism>
<feature type="transmembrane region" description="Helical" evidence="8">
    <location>
        <begin position="390"/>
        <end position="410"/>
    </location>
</feature>
<dbReference type="KEGG" id="dvv:114336253"/>
<feature type="transmembrane region" description="Helical" evidence="8">
    <location>
        <begin position="321"/>
        <end position="343"/>
    </location>
</feature>
<keyword evidence="2" id="KW-0813">Transport</keyword>
<dbReference type="GO" id="GO:0005886">
    <property type="term" value="C:plasma membrane"/>
    <property type="evidence" value="ECO:0007669"/>
    <property type="project" value="UniProtKB-SubCell"/>
</dbReference>
<evidence type="ECO:0000256" key="1">
    <source>
        <dbReference type="ARBA" id="ARBA00004651"/>
    </source>
</evidence>
<evidence type="ECO:0000259" key="9">
    <source>
        <dbReference type="PROSITE" id="PS50850"/>
    </source>
</evidence>
<proteinExistence type="predicted"/>
<feature type="transmembrane region" description="Helical" evidence="8">
    <location>
        <begin position="146"/>
        <end position="165"/>
    </location>
</feature>
<feature type="transmembrane region" description="Helical" evidence="8">
    <location>
        <begin position="62"/>
        <end position="81"/>
    </location>
</feature>
<feature type="transmembrane region" description="Helical" evidence="8">
    <location>
        <begin position="171"/>
        <end position="191"/>
    </location>
</feature>
<dbReference type="Pfam" id="PF00083">
    <property type="entry name" value="Sugar_tr"/>
    <property type="match status" value="1"/>
</dbReference>
<evidence type="ECO:0000256" key="4">
    <source>
        <dbReference type="ARBA" id="ARBA00022597"/>
    </source>
</evidence>
<evidence type="ECO:0000256" key="8">
    <source>
        <dbReference type="SAM" id="Phobius"/>
    </source>
</evidence>
<dbReference type="PROSITE" id="PS50850">
    <property type="entry name" value="MFS"/>
    <property type="match status" value="1"/>
</dbReference>
<keyword evidence="4" id="KW-0762">Sugar transport</keyword>
<comment type="subcellular location">
    <subcellularLocation>
        <location evidence="1">Cell membrane</location>
        <topology evidence="1">Multi-pass membrane protein</topology>
    </subcellularLocation>
</comment>
<feature type="transmembrane region" description="Helical" evidence="8">
    <location>
        <begin position="355"/>
        <end position="378"/>
    </location>
</feature>
<dbReference type="RefSeq" id="XP_028142383.1">
    <property type="nucleotide sequence ID" value="XM_028286582.1"/>
</dbReference>
<dbReference type="InParanoid" id="A0A6P7GC04"/>
<dbReference type="PANTHER" id="PTHR48021:SF46">
    <property type="entry name" value="MAJOR FACILITATOR SUPERFAMILY (MFS) PROFILE DOMAIN-CONTAINING PROTEIN"/>
    <property type="match status" value="1"/>
</dbReference>
<evidence type="ECO:0000256" key="5">
    <source>
        <dbReference type="ARBA" id="ARBA00022692"/>
    </source>
</evidence>
<dbReference type="FunFam" id="1.20.1250.20:FF:000218">
    <property type="entry name" value="facilitated trehalose transporter Tret1"/>
    <property type="match status" value="1"/>
</dbReference>
<dbReference type="OrthoDB" id="6133115at2759"/>
<dbReference type="PANTHER" id="PTHR48021">
    <property type="match status" value="1"/>
</dbReference>
<accession>A0A6P7GC04</accession>
<evidence type="ECO:0000256" key="3">
    <source>
        <dbReference type="ARBA" id="ARBA00022475"/>
    </source>
</evidence>
<dbReference type="PROSITE" id="PS00216">
    <property type="entry name" value="SUGAR_TRANSPORT_1"/>
    <property type="match status" value="2"/>
</dbReference>
<evidence type="ECO:0000256" key="7">
    <source>
        <dbReference type="ARBA" id="ARBA00023136"/>
    </source>
</evidence>
<keyword evidence="7 8" id="KW-0472">Membrane</keyword>
<dbReference type="Gene3D" id="1.20.1250.20">
    <property type="entry name" value="MFS general substrate transporter like domains"/>
    <property type="match status" value="1"/>
</dbReference>
<feature type="transmembrane region" description="Helical" evidence="8">
    <location>
        <begin position="256"/>
        <end position="281"/>
    </location>
</feature>
<dbReference type="InterPro" id="IPR036259">
    <property type="entry name" value="MFS_trans_sf"/>
</dbReference>
<feature type="transmembrane region" description="Helical" evidence="8">
    <location>
        <begin position="114"/>
        <end position="134"/>
    </location>
</feature>
<keyword evidence="6 8" id="KW-1133">Transmembrane helix</keyword>
<feature type="transmembrane region" description="Helical" evidence="8">
    <location>
        <begin position="422"/>
        <end position="442"/>
    </location>
</feature>
<dbReference type="InterPro" id="IPR050549">
    <property type="entry name" value="MFS_Trehalose_Transporter"/>
</dbReference>
<protein>
    <submittedName>
        <fullName evidence="10">Facilitated trehalose transporter Tret1-like isoform X1</fullName>
    </submittedName>
</protein>
<dbReference type="GO" id="GO:0022857">
    <property type="term" value="F:transmembrane transporter activity"/>
    <property type="evidence" value="ECO:0007669"/>
    <property type="project" value="InterPro"/>
</dbReference>
<evidence type="ECO:0000256" key="6">
    <source>
        <dbReference type="ARBA" id="ARBA00022989"/>
    </source>
</evidence>
<feature type="transmembrane region" description="Helical" evidence="8">
    <location>
        <begin position="90"/>
        <end position="108"/>
    </location>
</feature>
<dbReference type="AlphaFoldDB" id="A0A6P7GC04"/>
<keyword evidence="3" id="KW-1003">Cell membrane</keyword>
<dbReference type="InterPro" id="IPR020846">
    <property type="entry name" value="MFS_dom"/>
</dbReference>
<name>A0A6P7GC04_DIAVI</name>
<dbReference type="InterPro" id="IPR005829">
    <property type="entry name" value="Sugar_transporter_CS"/>
</dbReference>
<feature type="domain" description="Major facilitator superfamily (MFS) profile" evidence="9">
    <location>
        <begin position="16"/>
        <end position="446"/>
    </location>
</feature>
<feature type="transmembrane region" description="Helical" evidence="8">
    <location>
        <begin position="293"/>
        <end position="314"/>
    </location>
</feature>
<keyword evidence="5 8" id="KW-0812">Transmembrane</keyword>
<reference evidence="10" key="1">
    <citation type="submission" date="2025-08" db="UniProtKB">
        <authorList>
            <consortium name="RefSeq"/>
        </authorList>
    </citation>
    <scope>IDENTIFICATION</scope>
    <source>
        <tissue evidence="10">Whole insect</tissue>
    </source>
</reference>
<dbReference type="SUPFAM" id="SSF103473">
    <property type="entry name" value="MFS general substrate transporter"/>
    <property type="match status" value="1"/>
</dbReference>
<evidence type="ECO:0000313" key="10">
    <source>
        <dbReference type="RefSeq" id="XP_028142383.1"/>
    </source>
</evidence>
<dbReference type="InterPro" id="IPR005828">
    <property type="entry name" value="MFS_sugar_transport-like"/>
</dbReference>
<gene>
    <name evidence="10" type="primary">LOC114336253</name>
</gene>
<evidence type="ECO:0000256" key="2">
    <source>
        <dbReference type="ARBA" id="ARBA00022448"/>
    </source>
</evidence>
<sequence length="468" mass="51893">MFVTPGFTDISKGTLRQLSAVLAGTLCALSDGMHYGWSAPVVPILLSTDSPIPITKYQGEWLENAFIIGGVIGLWPTMYFADKVGRKKSILLASFVSMIVWITIALAPSVEYIIVARGVAGAAGNMAFVATPMYIAEIADQKIRGFLSGLIYFMALCGILLIYCIAPFFPIYVHCFLGAALVFIELIWFSFMPESPYYLLTKNQPESARNALSRLRQNEADIDEEIKHIKFAVDQERTDRKRFLDLFMIASNRKALFIMTYLHFLQHFGGVTVFLMNMHIILQEAGSTYMDPLITAIVFGAIMLVASLTGSILVDQFGRKILLISSSLSTGFCLLTLACYFNLKNVGFNTASFSWIPIACVMTYAFTVKHGLGIVPVVVTAEIFPTSVKVYGMAFADGIYVVASLLSLQVYQRLADSFGVQYPFYIFTACCFSAILVTYFLIPETKGKTLNEIQILLKGKITKNKTNY</sequence>